<dbReference type="SUPFAM" id="SSF58038">
    <property type="entry name" value="SNARE fusion complex"/>
    <property type="match status" value="1"/>
</dbReference>
<keyword evidence="4" id="KW-0653">Protein transport</keyword>
<comment type="subcellular location">
    <subcellularLocation>
        <location evidence="8">Endomembrane system</location>
        <topology evidence="8">Single-pass type IV membrane protein</topology>
    </subcellularLocation>
    <subcellularLocation>
        <location evidence="1">Golgi apparatus membrane</location>
    </subcellularLocation>
</comment>
<dbReference type="GO" id="GO:0000139">
    <property type="term" value="C:Golgi membrane"/>
    <property type="evidence" value="ECO:0007669"/>
    <property type="project" value="UniProtKB-SubCell"/>
</dbReference>
<feature type="transmembrane region" description="Helical" evidence="10">
    <location>
        <begin position="198"/>
        <end position="218"/>
    </location>
</feature>
<keyword evidence="3 10" id="KW-0812">Transmembrane</keyword>
<dbReference type="PANTHER" id="PTHR12791">
    <property type="entry name" value="GOLGI SNARE BET1-RELATED"/>
    <property type="match status" value="1"/>
</dbReference>
<reference evidence="12" key="1">
    <citation type="journal article" date="2020" name="Stud. Mycol.">
        <title>101 Dothideomycetes genomes: a test case for predicting lifestyles and emergence of pathogens.</title>
        <authorList>
            <person name="Haridas S."/>
            <person name="Albert R."/>
            <person name="Binder M."/>
            <person name="Bloem J."/>
            <person name="Labutti K."/>
            <person name="Salamov A."/>
            <person name="Andreopoulos B."/>
            <person name="Baker S."/>
            <person name="Barry K."/>
            <person name="Bills G."/>
            <person name="Bluhm B."/>
            <person name="Cannon C."/>
            <person name="Castanera R."/>
            <person name="Culley D."/>
            <person name="Daum C."/>
            <person name="Ezra D."/>
            <person name="Gonzalez J."/>
            <person name="Henrissat B."/>
            <person name="Kuo A."/>
            <person name="Liang C."/>
            <person name="Lipzen A."/>
            <person name="Lutzoni F."/>
            <person name="Magnuson J."/>
            <person name="Mondo S."/>
            <person name="Nolan M."/>
            <person name="Ohm R."/>
            <person name="Pangilinan J."/>
            <person name="Park H.-J."/>
            <person name="Ramirez L."/>
            <person name="Alfaro M."/>
            <person name="Sun H."/>
            <person name="Tritt A."/>
            <person name="Yoshinaga Y."/>
            <person name="Zwiers L.-H."/>
            <person name="Turgeon B."/>
            <person name="Goodwin S."/>
            <person name="Spatafora J."/>
            <person name="Crous P."/>
            <person name="Grigoriev I."/>
        </authorList>
    </citation>
    <scope>NUCLEOTIDE SEQUENCE</scope>
    <source>
        <strain evidence="12">CBS 379.55</strain>
    </source>
</reference>
<keyword evidence="2" id="KW-0813">Transport</keyword>
<evidence type="ECO:0000256" key="10">
    <source>
        <dbReference type="SAM" id="Phobius"/>
    </source>
</evidence>
<keyword evidence="5 10" id="KW-1133">Transmembrane helix</keyword>
<dbReference type="OrthoDB" id="261831at2759"/>
<evidence type="ECO:0000256" key="6">
    <source>
        <dbReference type="ARBA" id="ARBA00023034"/>
    </source>
</evidence>
<evidence type="ECO:0000313" key="13">
    <source>
        <dbReference type="Proteomes" id="UP000800097"/>
    </source>
</evidence>
<evidence type="ECO:0000256" key="3">
    <source>
        <dbReference type="ARBA" id="ARBA00022692"/>
    </source>
</evidence>
<dbReference type="Proteomes" id="UP000800097">
    <property type="component" value="Unassembled WGS sequence"/>
</dbReference>
<keyword evidence="6" id="KW-0333">Golgi apparatus</keyword>
<feature type="compositionally biased region" description="Basic and acidic residues" evidence="9">
    <location>
        <begin position="1"/>
        <end position="10"/>
    </location>
</feature>
<organism evidence="12 13">
    <name type="scientific">Westerdykella ornata</name>
    <dbReference type="NCBI Taxonomy" id="318751"/>
    <lineage>
        <taxon>Eukaryota</taxon>
        <taxon>Fungi</taxon>
        <taxon>Dikarya</taxon>
        <taxon>Ascomycota</taxon>
        <taxon>Pezizomycotina</taxon>
        <taxon>Dothideomycetes</taxon>
        <taxon>Pleosporomycetidae</taxon>
        <taxon>Pleosporales</taxon>
        <taxon>Sporormiaceae</taxon>
        <taxon>Westerdykella</taxon>
    </lineage>
</organism>
<name>A0A6A6JCY7_WESOR</name>
<dbReference type="CDD" id="cd15853">
    <property type="entry name" value="SNARE_Bet1"/>
    <property type="match status" value="1"/>
</dbReference>
<evidence type="ECO:0000313" key="12">
    <source>
        <dbReference type="EMBL" id="KAF2274292.1"/>
    </source>
</evidence>
<evidence type="ECO:0000256" key="9">
    <source>
        <dbReference type="SAM" id="MobiDB-lite"/>
    </source>
</evidence>
<evidence type="ECO:0000256" key="8">
    <source>
        <dbReference type="ARBA" id="ARBA00046280"/>
    </source>
</evidence>
<feature type="region of interest" description="Disordered" evidence="9">
    <location>
        <begin position="1"/>
        <end position="43"/>
    </location>
</feature>
<protein>
    <recommendedName>
        <fullName evidence="11">t-SNARE coiled-coil homology domain-containing protein</fullName>
    </recommendedName>
</protein>
<dbReference type="AlphaFoldDB" id="A0A6A6JCY7"/>
<evidence type="ECO:0000256" key="4">
    <source>
        <dbReference type="ARBA" id="ARBA00022927"/>
    </source>
</evidence>
<proteinExistence type="predicted"/>
<evidence type="ECO:0000256" key="5">
    <source>
        <dbReference type="ARBA" id="ARBA00022989"/>
    </source>
</evidence>
<dbReference type="RefSeq" id="XP_033651831.1">
    <property type="nucleotide sequence ID" value="XM_033798848.1"/>
</dbReference>
<keyword evidence="7 10" id="KW-0472">Membrane</keyword>
<evidence type="ECO:0000256" key="1">
    <source>
        <dbReference type="ARBA" id="ARBA00004394"/>
    </source>
</evidence>
<gene>
    <name evidence="12" type="ORF">EI97DRAFT_435378</name>
</gene>
<dbReference type="InterPro" id="IPR039899">
    <property type="entry name" value="BET1_SNARE"/>
</dbReference>
<accession>A0A6A6JCY7</accession>
<dbReference type="Gene3D" id="1.20.5.110">
    <property type="match status" value="1"/>
</dbReference>
<evidence type="ECO:0000256" key="7">
    <source>
        <dbReference type="ARBA" id="ARBA00023136"/>
    </source>
</evidence>
<evidence type="ECO:0000259" key="11">
    <source>
        <dbReference type="PROSITE" id="PS50192"/>
    </source>
</evidence>
<sequence length="220" mass="23285">MSNRFGRDSSSRPSHNSLFSSYPDSTASRNRSASPSKYAKKSPATYGFAAPSAASPSRSPAFGGTYSGSGSGGYGAGAGAGPAFSAYPGYASGAGNGYANGNGIGGSGPAPGFRTATPNSRGQYSAAVLEELESQNEEQVGVLVGKVRELKNLTHLIGDEIRSSSALADKMNDQFERSRARLRGTMTRMLRMAERTGVGWKVWLIFFACVVLLLWWVWLF</sequence>
<dbReference type="GeneID" id="54552023"/>
<keyword evidence="13" id="KW-1185">Reference proteome</keyword>
<feature type="domain" description="T-SNARE coiled-coil homology" evidence="11">
    <location>
        <begin position="130"/>
        <end position="192"/>
    </location>
</feature>
<dbReference type="EMBL" id="ML986504">
    <property type="protein sequence ID" value="KAF2274292.1"/>
    <property type="molecule type" value="Genomic_DNA"/>
</dbReference>
<dbReference type="InterPro" id="IPR000727">
    <property type="entry name" value="T_SNARE_dom"/>
</dbReference>
<evidence type="ECO:0000256" key="2">
    <source>
        <dbReference type="ARBA" id="ARBA00022448"/>
    </source>
</evidence>
<dbReference type="PROSITE" id="PS50192">
    <property type="entry name" value="T_SNARE"/>
    <property type="match status" value="1"/>
</dbReference>
<dbReference type="GO" id="GO:0015031">
    <property type="term" value="P:protein transport"/>
    <property type="evidence" value="ECO:0007669"/>
    <property type="project" value="UniProtKB-KW"/>
</dbReference>
<feature type="compositionally biased region" description="Polar residues" evidence="9">
    <location>
        <begin position="11"/>
        <end position="31"/>
    </location>
</feature>
<feature type="compositionally biased region" description="Low complexity" evidence="9">
    <location>
        <begin position="32"/>
        <end position="43"/>
    </location>
</feature>